<sequence>MEVTAIRKNRRMCGIIWDFQVNSVKFAALFSKCL</sequence>
<proteinExistence type="predicted"/>
<reference evidence="1" key="1">
    <citation type="journal article" date="2021" name="Proc. Natl. Acad. Sci. U.S.A.">
        <title>A Catalog of Tens of Thousands of Viruses from Human Metagenomes Reveals Hidden Associations with Chronic Diseases.</title>
        <authorList>
            <person name="Tisza M.J."/>
            <person name="Buck C.B."/>
        </authorList>
    </citation>
    <scope>NUCLEOTIDE SEQUENCE</scope>
    <source>
        <strain evidence="1">CtrTt13</strain>
    </source>
</reference>
<dbReference type="GO" id="GO:0003677">
    <property type="term" value="F:DNA binding"/>
    <property type="evidence" value="ECO:0007669"/>
    <property type="project" value="UniProtKB-KW"/>
</dbReference>
<dbReference type="EMBL" id="BK015247">
    <property type="protein sequence ID" value="DAD97748.1"/>
    <property type="molecule type" value="Genomic_DNA"/>
</dbReference>
<evidence type="ECO:0000313" key="1">
    <source>
        <dbReference type="EMBL" id="DAD97748.1"/>
    </source>
</evidence>
<accession>A0A8S5NTQ5</accession>
<keyword evidence="1" id="KW-0238">DNA-binding</keyword>
<name>A0A8S5NTQ5_9CAUD</name>
<organism evidence="1">
    <name type="scientific">Podoviridae sp. ctrTt13</name>
    <dbReference type="NCBI Taxonomy" id="2825279"/>
    <lineage>
        <taxon>Viruses</taxon>
        <taxon>Duplodnaviria</taxon>
        <taxon>Heunggongvirae</taxon>
        <taxon>Uroviricota</taxon>
        <taxon>Caudoviricetes</taxon>
    </lineage>
</organism>
<protein>
    <submittedName>
        <fullName evidence="1">Transcription-initiator DNA-binding domain IBD</fullName>
    </submittedName>
</protein>